<comment type="caution">
    <text evidence="2">The sequence shown here is derived from an EMBL/GenBank/DDBJ whole genome shotgun (WGS) entry which is preliminary data.</text>
</comment>
<reference evidence="2 3" key="1">
    <citation type="submission" date="2020-08" db="EMBL/GenBank/DDBJ databases">
        <title>Description of Xenorhabdus lircayensis sp. nov., the symbiotic bacterium associated with the entomopathogenic nematode Steirnernema unicornum.</title>
        <authorList>
            <person name="Castaneda-Alvarez C."/>
            <person name="Prodan S."/>
            <person name="Zamorano A."/>
            <person name="San-Blas E."/>
            <person name="Aballay E."/>
        </authorList>
    </citation>
    <scope>NUCLEOTIDE SEQUENCE [LARGE SCALE GENOMIC DNA]</scope>
    <source>
        <strain evidence="2 3">VLS</strain>
    </source>
</reference>
<keyword evidence="3" id="KW-1185">Reference proteome</keyword>
<dbReference type="SUPFAM" id="SSF53756">
    <property type="entry name" value="UDP-Glycosyltransferase/glycogen phosphorylase"/>
    <property type="match status" value="1"/>
</dbReference>
<organism evidence="2 3">
    <name type="scientific">Xenorhabdus lircayensis</name>
    <dbReference type="NCBI Taxonomy" id="2763499"/>
    <lineage>
        <taxon>Bacteria</taxon>
        <taxon>Pseudomonadati</taxon>
        <taxon>Pseudomonadota</taxon>
        <taxon>Gammaproteobacteria</taxon>
        <taxon>Enterobacterales</taxon>
        <taxon>Morganellaceae</taxon>
        <taxon>Xenorhabdus</taxon>
    </lineage>
</organism>
<evidence type="ECO:0000313" key="2">
    <source>
        <dbReference type="EMBL" id="MBI6548023.1"/>
    </source>
</evidence>
<dbReference type="Proteomes" id="UP000696184">
    <property type="component" value="Unassembled WGS sequence"/>
</dbReference>
<proteinExistence type="predicted"/>
<evidence type="ECO:0000259" key="1">
    <source>
        <dbReference type="Pfam" id="PF00534"/>
    </source>
</evidence>
<dbReference type="Pfam" id="PF00534">
    <property type="entry name" value="Glycos_transf_1"/>
    <property type="match status" value="1"/>
</dbReference>
<dbReference type="InterPro" id="IPR001296">
    <property type="entry name" value="Glyco_trans_1"/>
</dbReference>
<dbReference type="EMBL" id="JACOII010000022">
    <property type="protein sequence ID" value="MBI6548023.1"/>
    <property type="molecule type" value="Genomic_DNA"/>
</dbReference>
<feature type="domain" description="Glycosyl transferase family 1" evidence="1">
    <location>
        <begin position="193"/>
        <end position="334"/>
    </location>
</feature>
<protein>
    <submittedName>
        <fullName evidence="2">Glycosyltransferase</fullName>
    </submittedName>
</protein>
<name>A0ABS0U2A8_9GAMM</name>
<dbReference type="Gene3D" id="3.40.50.2000">
    <property type="entry name" value="Glycogen Phosphorylase B"/>
    <property type="match status" value="2"/>
</dbReference>
<dbReference type="RefSeq" id="WP_198688820.1">
    <property type="nucleotide sequence ID" value="NZ_CAWPUD010000019.1"/>
</dbReference>
<sequence length="367" mass="42293">MVTNKQKDNSVAFVLMSDRNTAMWFSFTGLYHAIKEEKIEADFYFPSRTPETEKEYNNNLFFYDFKSPIRTSISVYSLARKINKKNGKVIIFSQGIFSAQLSVLIKKNIEIIPWGHEINNYINRAGLLRGLNYYLSDMIMNIKSNTLIVSSDELVKKAQDKYPKKNIIYVCLPLSGDFFRLLNNKKVVELDKVKSLNILFFGNLTPYKGLQHLDKIISKFSDSDLSVTIIGRGNLEKLAPNLYLHSTKNLNVQWINHFVTADEVVHVLIKSDFMFVMYDSVTATSQIDIANAFGIPVLVSDLDFFKRKVENGINGFIIKQDHLEKFIRLHIENNIKMNRNEIISFYKETGINNNLIQSLISNKIISK</sequence>
<gene>
    <name evidence="2" type="ORF">H8A87_04605</name>
</gene>
<accession>A0ABS0U2A8</accession>
<evidence type="ECO:0000313" key="3">
    <source>
        <dbReference type="Proteomes" id="UP000696184"/>
    </source>
</evidence>